<organism evidence="1 2">
    <name type="scientific">Gymnopus androsaceus JB14</name>
    <dbReference type="NCBI Taxonomy" id="1447944"/>
    <lineage>
        <taxon>Eukaryota</taxon>
        <taxon>Fungi</taxon>
        <taxon>Dikarya</taxon>
        <taxon>Basidiomycota</taxon>
        <taxon>Agaricomycotina</taxon>
        <taxon>Agaricomycetes</taxon>
        <taxon>Agaricomycetidae</taxon>
        <taxon>Agaricales</taxon>
        <taxon>Marasmiineae</taxon>
        <taxon>Omphalotaceae</taxon>
        <taxon>Gymnopus</taxon>
    </lineage>
</organism>
<accession>A0A6A4H6U3</accession>
<dbReference type="EMBL" id="ML769570">
    <property type="protein sequence ID" value="KAE9393516.1"/>
    <property type="molecule type" value="Genomic_DNA"/>
</dbReference>
<proteinExistence type="predicted"/>
<name>A0A6A4H6U3_9AGAR</name>
<sequence length="267" mass="30534">MAPAASKFTGNFATGSSIHGLSNKVFEKIFRARENSQASIEPEGIPESTRPSLRVRIVWHLFVYTLHHRFNIDEEHNRISQIDAQAFPSIDWDDPIQTAVYFLLLFGPSRIARELGSDKTDKLTNLVLGFTMCSGEDDKAREALKRTIFDFDLLPVEVHGALNRDTFIPSVESARKRMHETMKRAAHEVHDLLIPFHRWQYDNPGDDFWRGDEVYWVLLKACDELTDIVLEDSHMILWLMPIIEQLGSILTKVNQVGCRVKEGGAPF</sequence>
<dbReference type="Proteomes" id="UP000799118">
    <property type="component" value="Unassembled WGS sequence"/>
</dbReference>
<dbReference type="AlphaFoldDB" id="A0A6A4H6U3"/>
<keyword evidence="2" id="KW-1185">Reference proteome</keyword>
<evidence type="ECO:0000313" key="2">
    <source>
        <dbReference type="Proteomes" id="UP000799118"/>
    </source>
</evidence>
<dbReference type="OrthoDB" id="2835657at2759"/>
<gene>
    <name evidence="1" type="ORF">BT96DRAFT_978901</name>
</gene>
<protein>
    <submittedName>
        <fullName evidence="1">Uncharacterized protein</fullName>
    </submittedName>
</protein>
<reference evidence="1" key="1">
    <citation type="journal article" date="2019" name="Environ. Microbiol.">
        <title>Fungal ecological strategies reflected in gene transcription - a case study of two litter decomposers.</title>
        <authorList>
            <person name="Barbi F."/>
            <person name="Kohler A."/>
            <person name="Barry K."/>
            <person name="Baskaran P."/>
            <person name="Daum C."/>
            <person name="Fauchery L."/>
            <person name="Ihrmark K."/>
            <person name="Kuo A."/>
            <person name="LaButti K."/>
            <person name="Lipzen A."/>
            <person name="Morin E."/>
            <person name="Grigoriev I.V."/>
            <person name="Henrissat B."/>
            <person name="Lindahl B."/>
            <person name="Martin F."/>
        </authorList>
    </citation>
    <scope>NUCLEOTIDE SEQUENCE</scope>
    <source>
        <strain evidence="1">JB14</strain>
    </source>
</reference>
<evidence type="ECO:0000313" key="1">
    <source>
        <dbReference type="EMBL" id="KAE9393516.1"/>
    </source>
</evidence>